<comment type="caution">
    <text evidence="1">The sequence shown here is derived from an EMBL/GenBank/DDBJ whole genome shotgun (WGS) entry which is preliminary data.</text>
</comment>
<proteinExistence type="predicted"/>
<sequence>MGERKRVKYPFDDRVFQYGEIYKAKDDYIVFPEEKYVTRTKHESRLVCVIHHCEANSDPRAWVINVAPLSSRIEMKRDNDLEITPQKGNYINRRSLIRLGCAQPLLKIDLEGPVGVLTESQLLQLSALQIILTGTELD</sequence>
<dbReference type="InterPro" id="IPR011067">
    <property type="entry name" value="Plasmid_toxin/cell-grow_inhib"/>
</dbReference>
<dbReference type="AlphaFoldDB" id="M9LAT6"/>
<organism evidence="1 2">
    <name type="scientific">Paenibacillus popilliae ATCC 14706</name>
    <dbReference type="NCBI Taxonomy" id="1212764"/>
    <lineage>
        <taxon>Bacteria</taxon>
        <taxon>Bacillati</taxon>
        <taxon>Bacillota</taxon>
        <taxon>Bacilli</taxon>
        <taxon>Bacillales</taxon>
        <taxon>Paenibacillaceae</taxon>
        <taxon>Paenibacillus</taxon>
    </lineage>
</organism>
<dbReference type="EMBL" id="BALG01000151">
    <property type="protein sequence ID" value="GAC42832.1"/>
    <property type="molecule type" value="Genomic_DNA"/>
</dbReference>
<evidence type="ECO:0000313" key="2">
    <source>
        <dbReference type="Proteomes" id="UP000029453"/>
    </source>
</evidence>
<gene>
    <name evidence="1" type="ORF">PPOP_2192</name>
</gene>
<keyword evidence="2" id="KW-1185">Reference proteome</keyword>
<evidence type="ECO:0000313" key="1">
    <source>
        <dbReference type="EMBL" id="GAC42832.1"/>
    </source>
</evidence>
<protein>
    <submittedName>
        <fullName evidence="1">Dehydrogenase component</fullName>
    </submittedName>
</protein>
<name>M9LAT6_PAEPP</name>
<dbReference type="Proteomes" id="UP000029453">
    <property type="component" value="Unassembled WGS sequence"/>
</dbReference>
<reference evidence="1 2" key="1">
    <citation type="submission" date="2012-10" db="EMBL/GenBank/DDBJ databases">
        <title>Draft Genome Sequence of Paenibacillus popilliae ATCC 14706T.</title>
        <authorList>
            <person name="Iiyama K."/>
            <person name="Mori K."/>
            <person name="Mon H."/>
            <person name="Chieda Y."/>
            <person name="Lee J.M."/>
            <person name="Kusakabe T."/>
            <person name="Tashiro K."/>
            <person name="Asano S."/>
            <person name="Yasunaga-Aoki C."/>
            <person name="Shimizu S."/>
        </authorList>
    </citation>
    <scope>NUCLEOTIDE SEQUENCE [LARGE SCALE GENOMIC DNA]</scope>
    <source>
        <strain evidence="1 2">ATCC 14706</strain>
    </source>
</reference>
<dbReference type="Gene3D" id="2.30.30.110">
    <property type="match status" value="1"/>
</dbReference>
<accession>M9LAT6</accession>